<dbReference type="SUPFAM" id="SSF52047">
    <property type="entry name" value="RNI-like"/>
    <property type="match status" value="1"/>
</dbReference>
<evidence type="ECO:0000313" key="2">
    <source>
        <dbReference type="Proteomes" id="UP000694864"/>
    </source>
</evidence>
<reference evidence="3" key="2">
    <citation type="submission" date="2025-08" db="UniProtKB">
        <authorList>
            <consortium name="RefSeq"/>
        </authorList>
    </citation>
    <scope>IDENTIFICATION</scope>
    <source>
        <tissue evidence="3">Leaf</tissue>
    </source>
</reference>
<dbReference type="InterPro" id="IPR055411">
    <property type="entry name" value="LRR_FXL15/At3g58940/PEG3-like"/>
</dbReference>
<dbReference type="InterPro" id="IPR001810">
    <property type="entry name" value="F-box_dom"/>
</dbReference>
<organism evidence="2 3">
    <name type="scientific">Camelina sativa</name>
    <name type="common">False flax</name>
    <name type="synonym">Myagrum sativum</name>
    <dbReference type="NCBI Taxonomy" id="90675"/>
    <lineage>
        <taxon>Eukaryota</taxon>
        <taxon>Viridiplantae</taxon>
        <taxon>Streptophyta</taxon>
        <taxon>Embryophyta</taxon>
        <taxon>Tracheophyta</taxon>
        <taxon>Spermatophyta</taxon>
        <taxon>Magnoliopsida</taxon>
        <taxon>eudicotyledons</taxon>
        <taxon>Gunneridae</taxon>
        <taxon>Pentapetalae</taxon>
        <taxon>rosids</taxon>
        <taxon>malvids</taxon>
        <taxon>Brassicales</taxon>
        <taxon>Brassicaceae</taxon>
        <taxon>Camelineae</taxon>
        <taxon>Camelina</taxon>
    </lineage>
</organism>
<dbReference type="InterPro" id="IPR050232">
    <property type="entry name" value="FBL13/AtMIF1-like"/>
</dbReference>
<protein>
    <submittedName>
        <fullName evidence="3">F-box/FBD/LRR-repeat protein At5g56420-like</fullName>
    </submittedName>
</protein>
<dbReference type="GeneID" id="104761745"/>
<dbReference type="Proteomes" id="UP000694864">
    <property type="component" value="Chromosome 18"/>
</dbReference>
<dbReference type="Gene3D" id="1.20.1280.50">
    <property type="match status" value="1"/>
</dbReference>
<feature type="domain" description="FBD" evidence="1">
    <location>
        <begin position="351"/>
        <end position="422"/>
    </location>
</feature>
<dbReference type="InterPro" id="IPR032675">
    <property type="entry name" value="LRR_dom_sf"/>
</dbReference>
<evidence type="ECO:0000313" key="3">
    <source>
        <dbReference type="RefSeq" id="XP_010483163.1"/>
    </source>
</evidence>
<proteinExistence type="predicted"/>
<dbReference type="Pfam" id="PF24758">
    <property type="entry name" value="LRR_At5g56370"/>
    <property type="match status" value="1"/>
</dbReference>
<dbReference type="Pfam" id="PF08387">
    <property type="entry name" value="FBD"/>
    <property type="match status" value="1"/>
</dbReference>
<dbReference type="SMART" id="SM00579">
    <property type="entry name" value="FBD"/>
    <property type="match status" value="1"/>
</dbReference>
<dbReference type="CDD" id="cd22160">
    <property type="entry name" value="F-box_AtFBL13-like"/>
    <property type="match status" value="1"/>
</dbReference>
<dbReference type="InterPro" id="IPR006566">
    <property type="entry name" value="FBD"/>
</dbReference>
<sequence>MDKISQLSDDVLIKILSLVPTKDAIAMSTLSKRWVSLWTLVPRLVFDDYSDSEDEDEEENQSRNLAQFVSGTLLLHKAAVLECFHLNIASECSGSEVGLWVRIAVDRFVRDLKISFYNDHGPVTLPSRLFRCEAIETLELCRVIALDVPSRFSFRSLKKLRLLSVRYSDEDSFSRFISNCPVLEDLVVETCDEDNVVTFTVNVASLQSLSVSRTLRDLPNPDEVFVIHSHGLKQLKVMDYFGELNLIGNMPKLVEANLQYECLYAKVLEPFTFVKRLYLCLFGEAQYLTGIVLSQLVCLELCTCEDNWTNMLVSVLQHAPKLQVLKLELNHDHCLATVRNVCWIQPERVPECFLYQLKTFEWRNYGGTQVEKELAMYILKNARRLVTATIYPDSVKLARKHKMFEKLEIATRSSRACELTMG</sequence>
<dbReference type="RefSeq" id="XP_010483163.1">
    <property type="nucleotide sequence ID" value="XM_010484861.2"/>
</dbReference>
<dbReference type="PANTHER" id="PTHR31900:SF34">
    <property type="entry name" value="EMB|CAB62440.1-RELATED"/>
    <property type="match status" value="1"/>
</dbReference>
<dbReference type="SUPFAM" id="SSF81383">
    <property type="entry name" value="F-box domain"/>
    <property type="match status" value="1"/>
</dbReference>
<dbReference type="InterPro" id="IPR036047">
    <property type="entry name" value="F-box-like_dom_sf"/>
</dbReference>
<dbReference type="Pfam" id="PF00646">
    <property type="entry name" value="F-box"/>
    <property type="match status" value="1"/>
</dbReference>
<dbReference type="PANTHER" id="PTHR31900">
    <property type="entry name" value="F-BOX/RNI SUPERFAMILY PROTEIN-RELATED"/>
    <property type="match status" value="1"/>
</dbReference>
<dbReference type="InterPro" id="IPR053781">
    <property type="entry name" value="F-box_AtFBL13-like"/>
</dbReference>
<evidence type="ECO:0000259" key="1">
    <source>
        <dbReference type="SMART" id="SM00579"/>
    </source>
</evidence>
<accession>A0ABM0XAQ9</accession>
<keyword evidence="2" id="KW-1185">Reference proteome</keyword>
<name>A0ABM0XAQ9_CAMSA</name>
<reference evidence="2" key="1">
    <citation type="journal article" date="2014" name="Nat. Commun.">
        <title>The emerging biofuel crop Camelina sativa retains a highly undifferentiated hexaploid genome structure.</title>
        <authorList>
            <person name="Kagale S."/>
            <person name="Koh C."/>
            <person name="Nixon J."/>
            <person name="Bollina V."/>
            <person name="Clarke W.E."/>
            <person name="Tuteja R."/>
            <person name="Spillane C."/>
            <person name="Robinson S.J."/>
            <person name="Links M.G."/>
            <person name="Clarke C."/>
            <person name="Higgins E.E."/>
            <person name="Huebert T."/>
            <person name="Sharpe A.G."/>
            <person name="Parkin I.A."/>
        </authorList>
    </citation>
    <scope>NUCLEOTIDE SEQUENCE [LARGE SCALE GENOMIC DNA]</scope>
    <source>
        <strain evidence="2">cv. DH55</strain>
    </source>
</reference>
<gene>
    <name evidence="3" type="primary">LOC104761745</name>
</gene>
<dbReference type="Gene3D" id="3.80.10.10">
    <property type="entry name" value="Ribonuclease Inhibitor"/>
    <property type="match status" value="1"/>
</dbReference>